<feature type="transmembrane region" description="Helical" evidence="7">
    <location>
        <begin position="490"/>
        <end position="510"/>
    </location>
</feature>
<dbReference type="EMBL" id="CATQJA010002644">
    <property type="protein sequence ID" value="CAJ0576412.1"/>
    <property type="molecule type" value="Genomic_DNA"/>
</dbReference>
<dbReference type="Pfam" id="PF00375">
    <property type="entry name" value="SDF"/>
    <property type="match status" value="1"/>
</dbReference>
<evidence type="ECO:0000256" key="7">
    <source>
        <dbReference type="RuleBase" id="RU361216"/>
    </source>
</evidence>
<dbReference type="GO" id="GO:0005375">
    <property type="term" value="F:copper ion transmembrane transporter activity"/>
    <property type="evidence" value="ECO:0007669"/>
    <property type="project" value="InterPro"/>
</dbReference>
<evidence type="ECO:0000256" key="6">
    <source>
        <dbReference type="ARBA" id="ARBA00023136"/>
    </source>
</evidence>
<organism evidence="8 9">
    <name type="scientific">Mesorhabditis spiculigera</name>
    <dbReference type="NCBI Taxonomy" id="96644"/>
    <lineage>
        <taxon>Eukaryota</taxon>
        <taxon>Metazoa</taxon>
        <taxon>Ecdysozoa</taxon>
        <taxon>Nematoda</taxon>
        <taxon>Chromadorea</taxon>
        <taxon>Rhabditida</taxon>
        <taxon>Rhabditina</taxon>
        <taxon>Rhabditomorpha</taxon>
        <taxon>Rhabditoidea</taxon>
        <taxon>Rhabditidae</taxon>
        <taxon>Mesorhabditinae</taxon>
        <taxon>Mesorhabditis</taxon>
    </lineage>
</organism>
<dbReference type="PANTHER" id="PTHR11958">
    <property type="entry name" value="SODIUM/DICARBOXYLATE SYMPORTER-RELATED"/>
    <property type="match status" value="1"/>
</dbReference>
<feature type="transmembrane region" description="Helical" evidence="7">
    <location>
        <begin position="312"/>
        <end position="330"/>
    </location>
</feature>
<dbReference type="Proteomes" id="UP001177023">
    <property type="component" value="Unassembled WGS sequence"/>
</dbReference>
<reference evidence="8" key="1">
    <citation type="submission" date="2023-06" db="EMBL/GenBank/DDBJ databases">
        <authorList>
            <person name="Delattre M."/>
        </authorList>
    </citation>
    <scope>NUCLEOTIDE SEQUENCE</scope>
    <source>
        <strain evidence="8">AF72</strain>
    </source>
</reference>
<dbReference type="GO" id="GO:0005886">
    <property type="term" value="C:plasma membrane"/>
    <property type="evidence" value="ECO:0007669"/>
    <property type="project" value="TreeGrafter"/>
</dbReference>
<keyword evidence="5 7" id="KW-1133">Transmembrane helix</keyword>
<dbReference type="InterPro" id="IPR001991">
    <property type="entry name" value="Na-dicarboxylate_symporter"/>
</dbReference>
<dbReference type="SUPFAM" id="SSF118215">
    <property type="entry name" value="Proton glutamate symport protein"/>
    <property type="match status" value="1"/>
</dbReference>
<feature type="transmembrane region" description="Helical" evidence="7">
    <location>
        <begin position="49"/>
        <end position="67"/>
    </location>
</feature>
<dbReference type="Gene3D" id="1.10.3860.10">
    <property type="entry name" value="Sodium:dicarboxylate symporter"/>
    <property type="match status" value="1"/>
</dbReference>
<feature type="transmembrane region" description="Helical" evidence="7">
    <location>
        <begin position="113"/>
        <end position="135"/>
    </location>
</feature>
<dbReference type="GO" id="GO:0015501">
    <property type="term" value="F:glutamate:sodium symporter activity"/>
    <property type="evidence" value="ECO:0007669"/>
    <property type="project" value="TreeGrafter"/>
</dbReference>
<keyword evidence="9" id="KW-1185">Reference proteome</keyword>
<accession>A0AA36CY29</accession>
<dbReference type="GO" id="GO:0005313">
    <property type="term" value="F:L-glutamate transmembrane transporter activity"/>
    <property type="evidence" value="ECO:0007669"/>
    <property type="project" value="TreeGrafter"/>
</dbReference>
<comment type="similarity">
    <text evidence="2 7">Belongs to the dicarboxylate/amino acid:cation symporter (DAACS) (TC 2.A.23) family.</text>
</comment>
<sequence>MDHSGHNHAHHNHATAAAPTHDMGHSMAFHFGNMETILFTWWMPNSASGMFWSCFLVFLFCWLYESVKFFRLYRNMRNTLEVALVEPESRFRFSPKITAFALFDVPLHAIQIVLAYALMLIFMTFNVWLCMTIVIGETLSHLFYRICFPYISDVQLSDPSPSTIRYIGFPGELFLNTLKCIILPLIAASLIAGISQLDASSSGKIGSRAFAYYGVSLTHAVILGIILVLLIHPGNPEVKQNAVQRILKRNEPPTPTVEKLLDLLRNMFPENIVQATFAQKQAKIETRTLFLPSGRNVTENILRVRYIDGMNILGVIIFCIAFGVCISIVGEPAKPLSDLFIALDLVIHKMVTAIMWFGPLGIASIICSKLLEVADLVSTVLTLSVFILTVLAGLLIQVLVTLPLIYYVVSRKNPYRFLRGLGQALITGLGTGSSAATMPCTFGCLDRLGVDPRVTKFVLPVGTNINMDGTALYEAVAAIFIAQINGLEMGLGEVVTVAITATLASIGAAAVPSGGLVTLILVVTSLGLPASDVGLVMAVDWLMGRLRCITNIVGDAFACGVVDALVSDTLPPLPIENMDVKVERLIGRIDK</sequence>
<name>A0AA36CY29_9BILA</name>
<evidence type="ECO:0000256" key="5">
    <source>
        <dbReference type="ARBA" id="ARBA00022989"/>
    </source>
</evidence>
<dbReference type="InterPro" id="IPR036458">
    <property type="entry name" value="Na:dicarbo_symporter_sf"/>
</dbReference>
<gene>
    <name evidence="8" type="ORF">MSPICULIGERA_LOCUS14705</name>
</gene>
<dbReference type="PANTHER" id="PTHR11958:SF63">
    <property type="entry name" value="AMINO ACID TRANSPORTER"/>
    <property type="match status" value="1"/>
</dbReference>
<feature type="transmembrane region" description="Helical" evidence="7">
    <location>
        <begin position="351"/>
        <end position="371"/>
    </location>
</feature>
<keyword evidence="7" id="KW-0769">Symport</keyword>
<feature type="transmembrane region" description="Helical" evidence="7">
    <location>
        <begin position="383"/>
        <end position="409"/>
    </location>
</feature>
<comment type="caution">
    <text evidence="8">The sequence shown here is derived from an EMBL/GenBank/DDBJ whole genome shotgun (WGS) entry which is preliminary data.</text>
</comment>
<evidence type="ECO:0000256" key="3">
    <source>
        <dbReference type="ARBA" id="ARBA00022448"/>
    </source>
</evidence>
<proteinExistence type="inferred from homology"/>
<evidence type="ECO:0000256" key="4">
    <source>
        <dbReference type="ARBA" id="ARBA00022692"/>
    </source>
</evidence>
<feature type="non-terminal residue" evidence="8">
    <location>
        <position position="1"/>
    </location>
</feature>
<comment type="subcellular location">
    <subcellularLocation>
        <location evidence="1 7">Membrane</location>
        <topology evidence="1 7">Multi-pass membrane protein</topology>
    </subcellularLocation>
</comment>
<dbReference type="GO" id="GO:0015175">
    <property type="term" value="F:neutral L-amino acid transmembrane transporter activity"/>
    <property type="evidence" value="ECO:0007669"/>
    <property type="project" value="TreeGrafter"/>
</dbReference>
<keyword evidence="4 7" id="KW-0812">Transmembrane</keyword>
<evidence type="ECO:0000256" key="2">
    <source>
        <dbReference type="ARBA" id="ARBA00006148"/>
    </source>
</evidence>
<keyword evidence="3 7" id="KW-0813">Transport</keyword>
<dbReference type="AlphaFoldDB" id="A0AA36CY29"/>
<dbReference type="PRINTS" id="PR00173">
    <property type="entry name" value="EDTRNSPORT"/>
</dbReference>
<dbReference type="InterPro" id="IPR050746">
    <property type="entry name" value="DAACS"/>
</dbReference>
<feature type="transmembrane region" description="Helical" evidence="7">
    <location>
        <begin position="209"/>
        <end position="231"/>
    </location>
</feature>
<evidence type="ECO:0000313" key="8">
    <source>
        <dbReference type="EMBL" id="CAJ0576412.1"/>
    </source>
</evidence>
<evidence type="ECO:0000256" key="1">
    <source>
        <dbReference type="ARBA" id="ARBA00004141"/>
    </source>
</evidence>
<feature type="transmembrane region" description="Helical" evidence="7">
    <location>
        <begin position="173"/>
        <end position="197"/>
    </location>
</feature>
<evidence type="ECO:0000313" key="9">
    <source>
        <dbReference type="Proteomes" id="UP001177023"/>
    </source>
</evidence>
<keyword evidence="6 7" id="KW-0472">Membrane</keyword>
<protein>
    <recommendedName>
        <fullName evidence="7">Amino acid transporter</fullName>
    </recommendedName>
</protein>
<feature type="transmembrane region" description="Helical" evidence="7">
    <location>
        <begin position="516"/>
        <end position="539"/>
    </location>
</feature>